<organism evidence="3 4">
    <name type="scientific">Cymbomonas tetramitiformis</name>
    <dbReference type="NCBI Taxonomy" id="36881"/>
    <lineage>
        <taxon>Eukaryota</taxon>
        <taxon>Viridiplantae</taxon>
        <taxon>Chlorophyta</taxon>
        <taxon>Pyramimonadophyceae</taxon>
        <taxon>Pyramimonadales</taxon>
        <taxon>Pyramimonadaceae</taxon>
        <taxon>Cymbomonas</taxon>
    </lineage>
</organism>
<feature type="domain" description="Glutamine amidotransferase type-2" evidence="2">
    <location>
        <begin position="181"/>
        <end position="256"/>
    </location>
</feature>
<dbReference type="EMBL" id="LGRX02030627">
    <property type="protein sequence ID" value="KAK3245452.1"/>
    <property type="molecule type" value="Genomic_DNA"/>
</dbReference>
<feature type="region of interest" description="Disordered" evidence="1">
    <location>
        <begin position="332"/>
        <end position="383"/>
    </location>
</feature>
<dbReference type="Gene3D" id="3.60.20.10">
    <property type="entry name" value="Glutamine Phosphoribosylpyrophosphate, subunit 1, domain 1"/>
    <property type="match status" value="1"/>
</dbReference>
<evidence type="ECO:0000313" key="3">
    <source>
        <dbReference type="EMBL" id="KAK3245452.1"/>
    </source>
</evidence>
<dbReference type="InterPro" id="IPR029055">
    <property type="entry name" value="Ntn_hydrolases_N"/>
</dbReference>
<evidence type="ECO:0000313" key="4">
    <source>
        <dbReference type="Proteomes" id="UP001190700"/>
    </source>
</evidence>
<evidence type="ECO:0000256" key="1">
    <source>
        <dbReference type="SAM" id="MobiDB-lite"/>
    </source>
</evidence>
<protein>
    <recommendedName>
        <fullName evidence="2">Glutamine amidotransferase type-2 domain-containing protein</fullName>
    </recommendedName>
</protein>
<dbReference type="SUPFAM" id="SSF56235">
    <property type="entry name" value="N-terminal nucleophile aminohydrolases (Ntn hydrolases)"/>
    <property type="match status" value="1"/>
</dbReference>
<reference evidence="3 4" key="1">
    <citation type="journal article" date="2015" name="Genome Biol. Evol.">
        <title>Comparative Genomics of a Bacterivorous Green Alga Reveals Evolutionary Causalities and Consequences of Phago-Mixotrophic Mode of Nutrition.</title>
        <authorList>
            <person name="Burns J.A."/>
            <person name="Paasch A."/>
            <person name="Narechania A."/>
            <person name="Kim E."/>
        </authorList>
    </citation>
    <scope>NUCLEOTIDE SEQUENCE [LARGE SCALE GENOMIC DNA]</scope>
    <source>
        <strain evidence="3 4">PLY_AMNH</strain>
    </source>
</reference>
<name>A0AAE0EZ20_9CHLO</name>
<comment type="caution">
    <text evidence="3">The sequence shown here is derived from an EMBL/GenBank/DDBJ whole genome shotgun (WGS) entry which is preliminary data.</text>
</comment>
<keyword evidence="4" id="KW-1185">Reference proteome</keyword>
<dbReference type="Pfam" id="PF13537">
    <property type="entry name" value="GATase_7"/>
    <property type="match status" value="1"/>
</dbReference>
<proteinExistence type="predicted"/>
<evidence type="ECO:0000259" key="2">
    <source>
        <dbReference type="Pfam" id="PF13537"/>
    </source>
</evidence>
<gene>
    <name evidence="3" type="ORF">CYMTET_44978</name>
</gene>
<accession>A0AAE0EZ20</accession>
<dbReference type="Proteomes" id="UP001190700">
    <property type="component" value="Unassembled WGS sequence"/>
</dbReference>
<feature type="compositionally biased region" description="Polar residues" evidence="1">
    <location>
        <begin position="66"/>
        <end position="83"/>
    </location>
</feature>
<dbReference type="InterPro" id="IPR017932">
    <property type="entry name" value="GATase_2_dom"/>
</dbReference>
<dbReference type="AlphaFoldDB" id="A0AAE0EZ20"/>
<sequence>MALTAKSLRRSIDEQTLNSLVPVQSVNVKAQAYIPSAKSYAASTWKPSRRSGEFSRRRSLDVPLETPSTVPEHSETTGDNEWDVSTGSEVSWASFSTIAPMHIGLPFEPASVSTVSVEHALPSPDFVFVHPTKALEFTSEGAVRVTPGASMRSILPGGTDDYYVHHFAKAALAVRKDSNVPYCSFSTSDSVTIVYGAIENVRYLQRKHGFGADCSDSEVICKLYEKSKFSFLGSLRGKFTVIHYSEAEDQAFAATDISRSHCVMQGQDATGGLLISDTDLGNEFSLSEVPAASFIFGKYRGRDVHKYAASQSELEASKEIAAAAVDRALSGLPKLPPRGAKGRSDAGHSWRRTSSSQSAGHADAVENRRTKLGRADLAGSWRR</sequence>
<feature type="region of interest" description="Disordered" evidence="1">
    <location>
        <begin position="52"/>
        <end position="83"/>
    </location>
</feature>